<dbReference type="EMBL" id="JAHBOM010000012">
    <property type="protein sequence ID" value="MBU8824716.1"/>
    <property type="molecule type" value="Genomic_DNA"/>
</dbReference>
<protein>
    <submittedName>
        <fullName evidence="8">DUF350 domain-containing protein</fullName>
    </submittedName>
</protein>
<evidence type="ECO:0000256" key="4">
    <source>
        <dbReference type="ARBA" id="ARBA00022692"/>
    </source>
</evidence>
<evidence type="ECO:0000256" key="6">
    <source>
        <dbReference type="ARBA" id="ARBA00023136"/>
    </source>
</evidence>
<feature type="transmembrane region" description="Helical" evidence="7">
    <location>
        <begin position="32"/>
        <end position="53"/>
    </location>
</feature>
<comment type="caution">
    <text evidence="8">The sequence shown here is derived from an EMBL/GenBank/DDBJ whole genome shotgun (WGS) entry which is preliminary data.</text>
</comment>
<evidence type="ECO:0000256" key="1">
    <source>
        <dbReference type="ARBA" id="ARBA00004651"/>
    </source>
</evidence>
<evidence type="ECO:0000313" key="9">
    <source>
        <dbReference type="Proteomes" id="UP000696413"/>
    </source>
</evidence>
<keyword evidence="5 7" id="KW-1133">Transmembrane helix</keyword>
<name>A0ABS6HPT9_MYCGD</name>
<feature type="transmembrane region" description="Helical" evidence="7">
    <location>
        <begin position="73"/>
        <end position="94"/>
    </location>
</feature>
<keyword evidence="6 7" id="KW-0472">Membrane</keyword>
<dbReference type="RefSeq" id="WP_083631891.1">
    <property type="nucleotide sequence ID" value="NZ_JAHBOL010000010.1"/>
</dbReference>
<keyword evidence="4 7" id="KW-0812">Transmembrane</keyword>
<dbReference type="Pfam" id="PF03994">
    <property type="entry name" value="DUF350"/>
    <property type="match status" value="1"/>
</dbReference>
<keyword evidence="9" id="KW-1185">Reference proteome</keyword>
<dbReference type="InterPro" id="IPR007140">
    <property type="entry name" value="DUF350"/>
</dbReference>
<sequence>MTTAMIGTPAAVQHLAAVEFGSINPDQLAQNLVAALLYFAVGVVVLAAGFLMVDILTPGDLRRLVFVEYRPNAVAVASAMYAALAAVVITAIATSSDSLAQGLLDAAVYGLIGVLLQGIALVVMEVAVPGRFRDLITAETLHPSAIATAVVLLAVGGVNAAALS</sequence>
<organism evidence="8 9">
    <name type="scientific">Mycolicibacterium goodii</name>
    <name type="common">Mycobacterium goodii</name>
    <dbReference type="NCBI Taxonomy" id="134601"/>
    <lineage>
        <taxon>Bacteria</taxon>
        <taxon>Bacillati</taxon>
        <taxon>Actinomycetota</taxon>
        <taxon>Actinomycetes</taxon>
        <taxon>Mycobacteriales</taxon>
        <taxon>Mycobacteriaceae</taxon>
        <taxon>Mycolicibacterium</taxon>
    </lineage>
</organism>
<accession>A0ABS6HPT9</accession>
<proteinExistence type="inferred from homology"/>
<reference evidence="8 9" key="1">
    <citation type="submission" date="2021-05" db="EMBL/GenBank/DDBJ databases">
        <title>Draft Genome Sequences of Clinical Respiratory Isolates of Mycobacterium goodii Recovered in Ireland.</title>
        <authorList>
            <person name="Flanagan P.R."/>
            <person name="Mok S."/>
            <person name="Roycroft E."/>
            <person name="Rogers T.R."/>
            <person name="Fitzgibbon M."/>
        </authorList>
    </citation>
    <scope>NUCLEOTIDE SEQUENCE [LARGE SCALE GENOMIC DNA]</scope>
    <source>
        <strain evidence="8 9">14IE55</strain>
    </source>
</reference>
<feature type="transmembrane region" description="Helical" evidence="7">
    <location>
        <begin position="140"/>
        <end position="162"/>
    </location>
</feature>
<evidence type="ECO:0000256" key="5">
    <source>
        <dbReference type="ARBA" id="ARBA00022989"/>
    </source>
</evidence>
<keyword evidence="3" id="KW-1003">Cell membrane</keyword>
<evidence type="ECO:0000256" key="3">
    <source>
        <dbReference type="ARBA" id="ARBA00022475"/>
    </source>
</evidence>
<feature type="transmembrane region" description="Helical" evidence="7">
    <location>
        <begin position="106"/>
        <end position="128"/>
    </location>
</feature>
<comment type="subcellular location">
    <subcellularLocation>
        <location evidence="1">Cell membrane</location>
        <topology evidence="1">Multi-pass membrane protein</topology>
    </subcellularLocation>
</comment>
<evidence type="ECO:0000256" key="2">
    <source>
        <dbReference type="ARBA" id="ARBA00005779"/>
    </source>
</evidence>
<comment type="similarity">
    <text evidence="2">Belongs to the UPF0719 family.</text>
</comment>
<evidence type="ECO:0000256" key="7">
    <source>
        <dbReference type="SAM" id="Phobius"/>
    </source>
</evidence>
<gene>
    <name evidence="8" type="ORF">KL859_17810</name>
</gene>
<evidence type="ECO:0000313" key="8">
    <source>
        <dbReference type="EMBL" id="MBU8824716.1"/>
    </source>
</evidence>
<dbReference type="Proteomes" id="UP000696413">
    <property type="component" value="Unassembled WGS sequence"/>
</dbReference>